<keyword evidence="2 4" id="KW-0378">Hydrolase</keyword>
<evidence type="ECO:0000256" key="3">
    <source>
        <dbReference type="ARBA" id="ARBA00022842"/>
    </source>
</evidence>
<dbReference type="RefSeq" id="WP_205459027.1">
    <property type="nucleotide sequence ID" value="NZ_JAFHKK010000012.1"/>
</dbReference>
<reference evidence="4 5" key="3">
    <citation type="submission" date="2021-02" db="EMBL/GenBank/DDBJ databases">
        <authorList>
            <person name="Merkel A.Y."/>
        </authorList>
    </citation>
    <scope>NUCLEOTIDE SEQUENCE [LARGE SCALE GENOMIC DNA]</scope>
    <source>
        <strain evidence="4 5">T05b</strain>
    </source>
</reference>
<dbReference type="InterPro" id="IPR036412">
    <property type="entry name" value="HAD-like_sf"/>
</dbReference>
<name>A0ABS2WS79_9BACT</name>
<dbReference type="InterPro" id="IPR051400">
    <property type="entry name" value="HAD-like_hydrolase"/>
</dbReference>
<accession>A0ABS2WS79</accession>
<protein>
    <submittedName>
        <fullName evidence="4">HAD family hydrolase</fullName>
    </submittedName>
</protein>
<dbReference type="PANTHER" id="PTHR46470:SF2">
    <property type="entry name" value="GLYCERALDEHYDE 3-PHOSPHATE PHOSPHATASE"/>
    <property type="match status" value="1"/>
</dbReference>
<dbReference type="Gene3D" id="1.10.150.520">
    <property type="match status" value="1"/>
</dbReference>
<evidence type="ECO:0000313" key="4">
    <source>
        <dbReference type="EMBL" id="MBN2964476.1"/>
    </source>
</evidence>
<organism evidence="4 5">
    <name type="scientific">Sulfurospirillum tamanense</name>
    <dbReference type="NCBI Taxonomy" id="2813362"/>
    <lineage>
        <taxon>Bacteria</taxon>
        <taxon>Pseudomonadati</taxon>
        <taxon>Campylobacterota</taxon>
        <taxon>Epsilonproteobacteria</taxon>
        <taxon>Campylobacterales</taxon>
        <taxon>Sulfurospirillaceae</taxon>
        <taxon>Sulfurospirillum</taxon>
    </lineage>
</organism>
<dbReference type="SFLD" id="SFLDS00003">
    <property type="entry name" value="Haloacid_Dehalogenase"/>
    <property type="match status" value="1"/>
</dbReference>
<dbReference type="EMBL" id="JAFHKK010000012">
    <property type="protein sequence ID" value="MBN2964476.1"/>
    <property type="molecule type" value="Genomic_DNA"/>
</dbReference>
<reference evidence="4 5" key="2">
    <citation type="submission" date="2021-02" db="EMBL/GenBank/DDBJ databases">
        <title>Sulfurospirillum tamanensis sp. nov.</title>
        <authorList>
            <person name="Frolova A."/>
            <person name="Merkel A."/>
            <person name="Slobodkin A."/>
        </authorList>
    </citation>
    <scope>NUCLEOTIDE SEQUENCE [LARGE SCALE GENOMIC DNA]</scope>
    <source>
        <strain evidence="4 5">T05b</strain>
    </source>
</reference>
<dbReference type="PANTHER" id="PTHR46470">
    <property type="entry name" value="N-ACYLNEURAMINATE-9-PHOSPHATASE"/>
    <property type="match status" value="1"/>
</dbReference>
<dbReference type="Proteomes" id="UP000703590">
    <property type="component" value="Unassembled WGS sequence"/>
</dbReference>
<dbReference type="Pfam" id="PF00702">
    <property type="entry name" value="Hydrolase"/>
    <property type="match status" value="1"/>
</dbReference>
<comment type="caution">
    <text evidence="4">The sequence shown here is derived from an EMBL/GenBank/DDBJ whole genome shotgun (WGS) entry which is preliminary data.</text>
</comment>
<sequence>MVKVVVFDMDDTLYHEHSYVSSGFLAVDGFLCAHYGTPEGAVAKACEEILAQHGRGKVFDRVLDAFGLYSKTLVRRCLHAYRHHTPAITLLPDATACLEHLKALHVKLYVVTDGHKIVQANKANALGLARWMEHVFITHRYGTMHAKPSPYCFEKICAREGVAPYEVLYVGDNPHKDFVGIKPLGFGTVRIMRGMFAEVEKEAAYEAERRIETLDALLNLQEGRV</sequence>
<evidence type="ECO:0000256" key="2">
    <source>
        <dbReference type="ARBA" id="ARBA00022801"/>
    </source>
</evidence>
<dbReference type="Gene3D" id="3.40.50.1000">
    <property type="entry name" value="HAD superfamily/HAD-like"/>
    <property type="match status" value="1"/>
</dbReference>
<keyword evidence="5" id="KW-1185">Reference proteome</keyword>
<gene>
    <name evidence="4" type="ORF">JWV37_06770</name>
</gene>
<reference evidence="5" key="1">
    <citation type="submission" date="2021-02" db="EMBL/GenBank/DDBJ databases">
        <title>Sulfurospirillum tamanensis sp. nov.</title>
        <authorList>
            <person name="Merkel A.Y."/>
        </authorList>
    </citation>
    <scope>NUCLEOTIDE SEQUENCE [LARGE SCALE GENOMIC DNA]</scope>
    <source>
        <strain evidence="5">T05b</strain>
    </source>
</reference>
<dbReference type="SFLD" id="SFLDG01129">
    <property type="entry name" value="C1.5:_HAD__Beta-PGM__Phosphata"/>
    <property type="match status" value="1"/>
</dbReference>
<dbReference type="GO" id="GO:0016787">
    <property type="term" value="F:hydrolase activity"/>
    <property type="evidence" value="ECO:0007669"/>
    <property type="project" value="UniProtKB-KW"/>
</dbReference>
<dbReference type="SUPFAM" id="SSF56784">
    <property type="entry name" value="HAD-like"/>
    <property type="match status" value="1"/>
</dbReference>
<proteinExistence type="predicted"/>
<evidence type="ECO:0000256" key="1">
    <source>
        <dbReference type="ARBA" id="ARBA00022723"/>
    </source>
</evidence>
<keyword evidence="1" id="KW-0479">Metal-binding</keyword>
<dbReference type="InterPro" id="IPR023214">
    <property type="entry name" value="HAD_sf"/>
</dbReference>
<keyword evidence="3" id="KW-0460">Magnesium</keyword>
<evidence type="ECO:0000313" key="5">
    <source>
        <dbReference type="Proteomes" id="UP000703590"/>
    </source>
</evidence>